<dbReference type="GO" id="GO:0016020">
    <property type="term" value="C:membrane"/>
    <property type="evidence" value="ECO:0007669"/>
    <property type="project" value="InterPro"/>
</dbReference>
<accession>A0A5S5DTL2</accession>
<dbReference type="PROSITE" id="PS50268">
    <property type="entry name" value="CADHERIN_2"/>
    <property type="match status" value="1"/>
</dbReference>
<comment type="subcellular location">
    <subcellularLocation>
        <location evidence="1">Secreted</location>
    </subcellularLocation>
</comment>
<evidence type="ECO:0000313" key="8">
    <source>
        <dbReference type="Proteomes" id="UP000323136"/>
    </source>
</evidence>
<evidence type="ECO:0000256" key="4">
    <source>
        <dbReference type="ARBA" id="ARBA00022837"/>
    </source>
</evidence>
<feature type="domain" description="Cadherin" evidence="6">
    <location>
        <begin position="88"/>
        <end position="217"/>
    </location>
</feature>
<evidence type="ECO:0000259" key="6">
    <source>
        <dbReference type="PROSITE" id="PS50268"/>
    </source>
</evidence>
<dbReference type="OrthoDB" id="9805017at2"/>
<dbReference type="Pfam" id="PF13585">
    <property type="entry name" value="CHU_C"/>
    <property type="match status" value="1"/>
</dbReference>
<dbReference type="NCBIfam" id="NF012211">
    <property type="entry name" value="tand_rpt_95"/>
    <property type="match status" value="4"/>
</dbReference>
<evidence type="ECO:0000256" key="5">
    <source>
        <dbReference type="SAM" id="MobiDB-lite"/>
    </source>
</evidence>
<dbReference type="PANTHER" id="PTHR34720:SF9">
    <property type="entry name" value="BLR4714 PROTEIN"/>
    <property type="match status" value="1"/>
</dbReference>
<feature type="non-terminal residue" evidence="7">
    <location>
        <position position="1"/>
    </location>
</feature>
<keyword evidence="4" id="KW-0106">Calcium</keyword>
<keyword evidence="2" id="KW-0964">Secreted</keyword>
<name>A0A5S5DTL2_9FLAO</name>
<dbReference type="InterPro" id="IPR059100">
    <property type="entry name" value="TSP3_bac"/>
</dbReference>
<dbReference type="Gene3D" id="4.10.1080.10">
    <property type="entry name" value="TSP type-3 repeat"/>
    <property type="match status" value="1"/>
</dbReference>
<sequence length="716" mass="75122">CDDDGACATATVSVTINDVNDAPVANTDTATTEEDTAVAINVIGNDTDVDGTIDPTSVTEITAPTNGTIAIDPVTGQITYTPNAEFFGTDAFEYSVCDDDGACATATVSVTINDVNDAPVANTDTATTEEDTAVAINVIGNDTDLDGTIDPTSVTQVTAPANGTIAIDPVTGQITYTPNAEFFGTDAFEYSVCDDDGACATATVNVTINDVNDAPVANADTATTGEDTAVAINVIGNDTDLDGTIDPTSVTPVTAPANGTIAIDPVTGQITYTPNADFNGTDAFEYSVCDNGSPILCDIAIATVIVNDTENPLATDDSYQATESVTLTTGNVLDNDSIVDNATVSTFDSISTNNGSVIYNNDGTFTYTPADGFVGIDTFTYTLCDDDLPTPICSTATVSITVIACLNDENQDCDNDGLTNAEEAIMGTDPSNPDSDNDGITDGIETNNGSDPIDPCDPNPAAIPDGDCDGDGISNSIEAGNDPNNLVDTDNDGTPDILDLDSDGDGLLDEFEAGNALNFPVDSDGDGIYDFQDVDDDNDSIDTIHEIGDDYPIEDLQDSDNDGIADYLDNDDDNDGMLTIDENPDSNNDNDPSDAFDSDGNGTPDYLEANNSITNEDDELEVYQLLTPDGDGVNDILVIRNIEAFPNNTVKIFNRWGVLVWSAKGYNPSSNYFEGVSNGRVTINTNAKLPAGTYFYVIDYKNDVDKQKAGYIYINR</sequence>
<feature type="region of interest" description="Disordered" evidence="5">
    <location>
        <begin position="569"/>
        <end position="614"/>
    </location>
</feature>
<organism evidence="7 8">
    <name type="scientific">Tenacibaculum adriaticum</name>
    <dbReference type="NCBI Taxonomy" id="413713"/>
    <lineage>
        <taxon>Bacteria</taxon>
        <taxon>Pseudomonadati</taxon>
        <taxon>Bacteroidota</taxon>
        <taxon>Flavobacteriia</taxon>
        <taxon>Flavobacteriales</taxon>
        <taxon>Flavobacteriaceae</taxon>
        <taxon>Tenacibaculum</taxon>
    </lineage>
</organism>
<dbReference type="SUPFAM" id="SSF103647">
    <property type="entry name" value="TSP type-3 repeat"/>
    <property type="match status" value="2"/>
</dbReference>
<dbReference type="Pfam" id="PF17963">
    <property type="entry name" value="Big_9"/>
    <property type="match status" value="4"/>
</dbReference>
<feature type="region of interest" description="Disordered" evidence="5">
    <location>
        <begin position="423"/>
        <end position="494"/>
    </location>
</feature>
<dbReference type="Proteomes" id="UP000323136">
    <property type="component" value="Unassembled WGS sequence"/>
</dbReference>
<dbReference type="Gene3D" id="2.60.40.2810">
    <property type="match status" value="1"/>
</dbReference>
<comment type="caution">
    <text evidence="7">The sequence shown here is derived from an EMBL/GenBank/DDBJ whole genome shotgun (WGS) entry which is preliminary data.</text>
</comment>
<evidence type="ECO:0000256" key="1">
    <source>
        <dbReference type="ARBA" id="ARBA00004613"/>
    </source>
</evidence>
<proteinExistence type="predicted"/>
<keyword evidence="8" id="KW-1185">Reference proteome</keyword>
<evidence type="ECO:0000256" key="2">
    <source>
        <dbReference type="ARBA" id="ARBA00022525"/>
    </source>
</evidence>
<evidence type="ECO:0000256" key="3">
    <source>
        <dbReference type="ARBA" id="ARBA00022729"/>
    </source>
</evidence>
<dbReference type="EMBL" id="VNIA01000003">
    <property type="protein sequence ID" value="TYP98346.1"/>
    <property type="molecule type" value="Genomic_DNA"/>
</dbReference>
<dbReference type="NCBIfam" id="TIGR04131">
    <property type="entry name" value="Bac_Flav_CTERM"/>
    <property type="match status" value="1"/>
</dbReference>
<gene>
    <name evidence="7" type="ORF">C7447_103522</name>
</gene>
<evidence type="ECO:0000313" key="7">
    <source>
        <dbReference type="EMBL" id="TYP98346.1"/>
    </source>
</evidence>
<dbReference type="InterPro" id="IPR026341">
    <property type="entry name" value="T9SS_type_B"/>
</dbReference>
<dbReference type="RefSeq" id="WP_148870651.1">
    <property type="nucleotide sequence ID" value="NZ_VNIA01000003.1"/>
</dbReference>
<feature type="compositionally biased region" description="Polar residues" evidence="5">
    <location>
        <begin position="473"/>
        <end position="488"/>
    </location>
</feature>
<keyword evidence="3" id="KW-0732">Signal</keyword>
<dbReference type="GO" id="GO:0007156">
    <property type="term" value="P:homophilic cell adhesion via plasma membrane adhesion molecules"/>
    <property type="evidence" value="ECO:0007669"/>
    <property type="project" value="InterPro"/>
</dbReference>
<reference evidence="7 8" key="1">
    <citation type="submission" date="2019-07" db="EMBL/GenBank/DDBJ databases">
        <title>Genomic Encyclopedia of Type Strains, Phase IV (KMG-IV): sequencing the most valuable type-strain genomes for metagenomic binning, comparative biology and taxonomic classification.</title>
        <authorList>
            <person name="Goeker M."/>
        </authorList>
    </citation>
    <scope>NUCLEOTIDE SEQUENCE [LARGE SCALE GENOMIC DNA]</scope>
    <source>
        <strain evidence="7 8">DSM 18961</strain>
    </source>
</reference>
<protein>
    <submittedName>
        <fullName evidence="7">Gliding motility-associated-like protein</fullName>
    </submittedName>
</protein>
<dbReference type="AlphaFoldDB" id="A0A5S5DTL2"/>
<dbReference type="PANTHER" id="PTHR34720">
    <property type="entry name" value="MICROCYSTIN DEPENDENT PROTEIN"/>
    <property type="match status" value="1"/>
</dbReference>
<dbReference type="Pfam" id="PF18884">
    <property type="entry name" value="TSP3_bac"/>
    <property type="match status" value="4"/>
</dbReference>
<dbReference type="InterPro" id="IPR028974">
    <property type="entry name" value="TSP_type-3_rpt"/>
</dbReference>
<dbReference type="Gene3D" id="2.60.40.3440">
    <property type="match status" value="3"/>
</dbReference>
<dbReference type="InterPro" id="IPR002126">
    <property type="entry name" value="Cadherin-like_dom"/>
</dbReference>
<dbReference type="GO" id="GO:0005509">
    <property type="term" value="F:calcium ion binding"/>
    <property type="evidence" value="ECO:0007669"/>
    <property type="project" value="InterPro"/>
</dbReference>